<evidence type="ECO:0000256" key="7">
    <source>
        <dbReference type="ARBA" id="ARBA00022777"/>
    </source>
</evidence>
<gene>
    <name evidence="14" type="primary">folK</name>
    <name evidence="14" type="ORF">ERCICUMA2628_240</name>
</gene>
<proteinExistence type="inferred from homology"/>
<dbReference type="UniPathway" id="UPA00077">
    <property type="reaction ID" value="UER00155"/>
</dbReference>
<dbReference type="GO" id="GO:0016301">
    <property type="term" value="F:kinase activity"/>
    <property type="evidence" value="ECO:0007669"/>
    <property type="project" value="UniProtKB-KW"/>
</dbReference>
<keyword evidence="9" id="KW-0289">Folate biosynthesis</keyword>
<evidence type="ECO:0000256" key="6">
    <source>
        <dbReference type="ARBA" id="ARBA00022741"/>
    </source>
</evidence>
<evidence type="ECO:0000256" key="4">
    <source>
        <dbReference type="ARBA" id="ARBA00016218"/>
    </source>
</evidence>
<evidence type="ECO:0000256" key="8">
    <source>
        <dbReference type="ARBA" id="ARBA00022840"/>
    </source>
</evidence>
<dbReference type="Pfam" id="PF01288">
    <property type="entry name" value="HPPK"/>
    <property type="match status" value="1"/>
</dbReference>
<evidence type="ECO:0000256" key="12">
    <source>
        <dbReference type="ARBA" id="ARBA00033413"/>
    </source>
</evidence>
<dbReference type="OrthoDB" id="9808041at2"/>
<feature type="domain" description="7,8-dihydro-6-hydroxymethylpterin-pyrophosphokinase" evidence="13">
    <location>
        <begin position="5"/>
        <end position="134"/>
    </location>
</feature>
<protein>
    <recommendedName>
        <fullName evidence="4">2-amino-4-hydroxy-6-hydroxymethyldihydropteridine pyrophosphokinase</fullName>
        <ecNumber evidence="3">2.7.6.3</ecNumber>
    </recommendedName>
    <alternativeName>
        <fullName evidence="11">6-hydroxymethyl-7,8-dihydropterin pyrophosphokinase</fullName>
    </alternativeName>
    <alternativeName>
        <fullName evidence="12">7,8-dihydro-6-hydroxymethylpterin-pyrophosphokinase</fullName>
    </alternativeName>
</protein>
<dbReference type="NCBIfam" id="TIGR01498">
    <property type="entry name" value="folK"/>
    <property type="match status" value="1"/>
</dbReference>
<keyword evidence="7 14" id="KW-0418">Kinase</keyword>
<evidence type="ECO:0000313" key="15">
    <source>
        <dbReference type="Proteomes" id="UP000294412"/>
    </source>
</evidence>
<evidence type="ECO:0000256" key="2">
    <source>
        <dbReference type="ARBA" id="ARBA00005810"/>
    </source>
</evidence>
<organism evidence="14 15">
    <name type="scientific">Candidatus Erwinia haradaeae</name>
    <dbReference type="NCBI Taxonomy" id="1922217"/>
    <lineage>
        <taxon>Bacteria</taxon>
        <taxon>Pseudomonadati</taxon>
        <taxon>Pseudomonadota</taxon>
        <taxon>Gammaproteobacteria</taxon>
        <taxon>Enterobacterales</taxon>
        <taxon>Erwiniaceae</taxon>
        <taxon>Erwinia</taxon>
    </lineage>
</organism>
<dbReference type="GO" id="GO:0046654">
    <property type="term" value="P:tetrahydrofolate biosynthetic process"/>
    <property type="evidence" value="ECO:0007669"/>
    <property type="project" value="UniProtKB-UniPathway"/>
</dbReference>
<name>A0A451D255_9GAMM</name>
<dbReference type="AlphaFoldDB" id="A0A451D255"/>
<accession>A0A451D255</accession>
<dbReference type="PANTHER" id="PTHR43071">
    <property type="entry name" value="2-AMINO-4-HYDROXY-6-HYDROXYMETHYLDIHYDROPTERIDINE PYROPHOSPHOKINASE"/>
    <property type="match status" value="1"/>
</dbReference>
<evidence type="ECO:0000256" key="5">
    <source>
        <dbReference type="ARBA" id="ARBA00022679"/>
    </source>
</evidence>
<evidence type="ECO:0000256" key="3">
    <source>
        <dbReference type="ARBA" id="ARBA00013253"/>
    </source>
</evidence>
<keyword evidence="5 14" id="KW-0808">Transferase</keyword>
<evidence type="ECO:0000256" key="1">
    <source>
        <dbReference type="ARBA" id="ARBA00005051"/>
    </source>
</evidence>
<keyword evidence="8" id="KW-0067">ATP-binding</keyword>
<comment type="function">
    <text evidence="10">Catalyzes the transfer of pyrophosphate from adenosine triphosphate (ATP) to 6-hydroxymethyl-7,8-dihydropterin, an enzymatic step in folate biosynthesis pathway.</text>
</comment>
<dbReference type="GO" id="GO:0046656">
    <property type="term" value="P:folic acid biosynthetic process"/>
    <property type="evidence" value="ECO:0007669"/>
    <property type="project" value="UniProtKB-KW"/>
</dbReference>
<evidence type="ECO:0000313" key="14">
    <source>
        <dbReference type="EMBL" id="VFP79693.1"/>
    </source>
</evidence>
<dbReference type="InterPro" id="IPR035907">
    <property type="entry name" value="Hppk_sf"/>
</dbReference>
<dbReference type="Proteomes" id="UP000294412">
    <property type="component" value="Chromosome"/>
</dbReference>
<dbReference type="SUPFAM" id="SSF55083">
    <property type="entry name" value="6-hydroxymethyl-7,8-dihydropterin pyrophosphokinase, HPPK"/>
    <property type="match status" value="1"/>
</dbReference>
<dbReference type="InterPro" id="IPR000550">
    <property type="entry name" value="Hppk"/>
</dbReference>
<dbReference type="EMBL" id="LR217703">
    <property type="protein sequence ID" value="VFP79693.1"/>
    <property type="molecule type" value="Genomic_DNA"/>
</dbReference>
<dbReference type="PANTHER" id="PTHR43071:SF1">
    <property type="entry name" value="2-AMINO-4-HYDROXY-6-HYDROXYMETHYLDIHYDROPTERIDINE PYROPHOSPHOKINASE"/>
    <property type="match status" value="1"/>
</dbReference>
<dbReference type="GO" id="GO:0003848">
    <property type="term" value="F:2-amino-4-hydroxy-6-hydroxymethyldihydropteridine diphosphokinase activity"/>
    <property type="evidence" value="ECO:0007669"/>
    <property type="project" value="UniProtKB-EC"/>
</dbReference>
<evidence type="ECO:0000256" key="9">
    <source>
        <dbReference type="ARBA" id="ARBA00022909"/>
    </source>
</evidence>
<evidence type="ECO:0000256" key="11">
    <source>
        <dbReference type="ARBA" id="ARBA00029766"/>
    </source>
</evidence>
<dbReference type="GO" id="GO:0005524">
    <property type="term" value="F:ATP binding"/>
    <property type="evidence" value="ECO:0007669"/>
    <property type="project" value="UniProtKB-KW"/>
</dbReference>
<evidence type="ECO:0000256" key="10">
    <source>
        <dbReference type="ARBA" id="ARBA00029409"/>
    </source>
</evidence>
<dbReference type="Gene3D" id="3.30.70.560">
    <property type="entry name" value="7,8-Dihydro-6-hydroxymethylpterin-pyrophosphokinase HPPK"/>
    <property type="match status" value="1"/>
</dbReference>
<evidence type="ECO:0000259" key="13">
    <source>
        <dbReference type="Pfam" id="PF01288"/>
    </source>
</evidence>
<dbReference type="EC" id="2.7.6.3" evidence="3"/>
<keyword evidence="6" id="KW-0547">Nucleotide-binding</keyword>
<comment type="similarity">
    <text evidence="2">Belongs to the HPPK family.</text>
</comment>
<comment type="pathway">
    <text evidence="1">Cofactor biosynthesis; tetrahydrofolate biosynthesis; 2-amino-4-hydroxy-6-hydroxymethyl-7,8-dihydropteridine diphosphate from 7,8-dihydroneopterin triphosphate: step 4/4.</text>
</comment>
<reference evidence="14 15" key="1">
    <citation type="submission" date="2019-02" db="EMBL/GenBank/DDBJ databases">
        <authorList>
            <person name="Manzano-Marin A."/>
            <person name="Manzano-Marin A."/>
        </authorList>
    </citation>
    <scope>NUCLEOTIDE SEQUENCE [LARGE SCALE GENOMIC DNA]</scope>
    <source>
        <strain evidence="14 15">ErCicuneomaculata</strain>
    </source>
</reference>
<sequence length="176" mass="20242">MNRTYLALGSNLKNPLHQIFSALQNLSDIADSYITDISRLYYTPPYGPVYQPDFLNAVVAMDTHLHPEDFLNQTQSIEKKQGRLRQSYCWGPRTLDVDIMLWGNQTIKTSRLIVPHHDMHNRAFMLIPLLDIAPSLFLPNGKNIFEILNSLDKSVVNSIIASSFDLKKEFFLLNNY</sequence>
<dbReference type="CDD" id="cd00483">
    <property type="entry name" value="HPPK"/>
    <property type="match status" value="1"/>
</dbReference>